<sequence>MTLSSPAPHMSPDRSPALRRGDAVSRGRVSLVIHQIRYEQLSFWRNPQAVIFTFLLPVLVVTIFGAVFGGDERQDFYFGLSGMEYYTPTIAAVSVLGACYGQLAIVLSTRRQTGMLKRLRATPLPAWVYFVGLLAHCVLVSLIDVVLVIGVGALYGVSPPTQWTTIVLTLVLGAASFCALGAGVASLVRSAESAPALVQFIQFPLVFISGSYFPIHAGVLNTVAGLLPVKPFNEAMLASFTHATGYPWKELGVLAAWGALGALVAVRRFRWDPRPE</sequence>
<evidence type="ECO:0000256" key="3">
    <source>
        <dbReference type="ARBA" id="ARBA00022989"/>
    </source>
</evidence>
<evidence type="ECO:0000256" key="6">
    <source>
        <dbReference type="RuleBase" id="RU361157"/>
    </source>
</evidence>
<evidence type="ECO:0000256" key="1">
    <source>
        <dbReference type="ARBA" id="ARBA00004141"/>
    </source>
</evidence>
<keyword evidence="10" id="KW-1185">Reference proteome</keyword>
<keyword evidence="3 6" id="KW-1133">Transmembrane helix</keyword>
<keyword evidence="6" id="KW-0813">Transport</keyword>
<protein>
    <recommendedName>
        <fullName evidence="6">Transport permease protein</fullName>
    </recommendedName>
</protein>
<feature type="transmembrane region" description="Helical" evidence="6">
    <location>
        <begin position="127"/>
        <end position="157"/>
    </location>
</feature>
<accession>A0ABN3QFQ8</accession>
<dbReference type="PROSITE" id="PS51012">
    <property type="entry name" value="ABC_TM2"/>
    <property type="match status" value="1"/>
</dbReference>
<evidence type="ECO:0000259" key="8">
    <source>
        <dbReference type="PROSITE" id="PS51012"/>
    </source>
</evidence>
<dbReference type="Pfam" id="PF01061">
    <property type="entry name" value="ABC2_membrane"/>
    <property type="match status" value="1"/>
</dbReference>
<feature type="transmembrane region" description="Helical" evidence="6">
    <location>
        <begin position="89"/>
        <end position="107"/>
    </location>
</feature>
<keyword evidence="5" id="KW-0046">Antibiotic resistance</keyword>
<keyword evidence="2 6" id="KW-0812">Transmembrane</keyword>
<comment type="similarity">
    <text evidence="6">Belongs to the ABC-2 integral membrane protein family.</text>
</comment>
<name>A0ABN3QFQ8_9ACTN</name>
<feature type="transmembrane region" description="Helical" evidence="6">
    <location>
        <begin position="200"/>
        <end position="226"/>
    </location>
</feature>
<feature type="transmembrane region" description="Helical" evidence="6">
    <location>
        <begin position="49"/>
        <end position="69"/>
    </location>
</feature>
<dbReference type="InterPro" id="IPR047817">
    <property type="entry name" value="ABC2_TM_bact-type"/>
</dbReference>
<reference evidence="9 10" key="1">
    <citation type="journal article" date="2019" name="Int. J. Syst. Evol. Microbiol.">
        <title>The Global Catalogue of Microorganisms (GCM) 10K type strain sequencing project: providing services to taxonomists for standard genome sequencing and annotation.</title>
        <authorList>
            <consortium name="The Broad Institute Genomics Platform"/>
            <consortium name="The Broad Institute Genome Sequencing Center for Infectious Disease"/>
            <person name="Wu L."/>
            <person name="Ma J."/>
        </authorList>
    </citation>
    <scope>NUCLEOTIDE SEQUENCE [LARGE SCALE GENOMIC DNA]</scope>
    <source>
        <strain evidence="9 10">JCM 4524</strain>
    </source>
</reference>
<dbReference type="InterPro" id="IPR013525">
    <property type="entry name" value="ABC2_TM"/>
</dbReference>
<feature type="region of interest" description="Disordered" evidence="7">
    <location>
        <begin position="1"/>
        <end position="21"/>
    </location>
</feature>
<feature type="transmembrane region" description="Helical" evidence="6">
    <location>
        <begin position="246"/>
        <end position="266"/>
    </location>
</feature>
<evidence type="ECO:0000313" key="9">
    <source>
        <dbReference type="EMBL" id="GAA2625356.1"/>
    </source>
</evidence>
<feature type="domain" description="ABC transmembrane type-2" evidence="8">
    <location>
        <begin position="48"/>
        <end position="272"/>
    </location>
</feature>
<proteinExistence type="inferred from homology"/>
<dbReference type="PANTHER" id="PTHR43229:SF2">
    <property type="entry name" value="NODULATION PROTEIN J"/>
    <property type="match status" value="1"/>
</dbReference>
<dbReference type="Proteomes" id="UP001500151">
    <property type="component" value="Unassembled WGS sequence"/>
</dbReference>
<keyword evidence="4 6" id="KW-0472">Membrane</keyword>
<dbReference type="InterPro" id="IPR051784">
    <property type="entry name" value="Nod_factor_ABC_transporter"/>
</dbReference>
<dbReference type="PANTHER" id="PTHR43229">
    <property type="entry name" value="NODULATION PROTEIN J"/>
    <property type="match status" value="1"/>
</dbReference>
<dbReference type="InterPro" id="IPR000412">
    <property type="entry name" value="ABC_2_transport"/>
</dbReference>
<dbReference type="PIRSF" id="PIRSF006648">
    <property type="entry name" value="DrrB"/>
    <property type="match status" value="1"/>
</dbReference>
<organism evidence="9 10">
    <name type="scientific">Streptomyces vastus</name>
    <dbReference type="NCBI Taxonomy" id="285451"/>
    <lineage>
        <taxon>Bacteria</taxon>
        <taxon>Bacillati</taxon>
        <taxon>Actinomycetota</taxon>
        <taxon>Actinomycetes</taxon>
        <taxon>Kitasatosporales</taxon>
        <taxon>Streptomycetaceae</taxon>
        <taxon>Streptomyces</taxon>
    </lineage>
</organism>
<evidence type="ECO:0000256" key="4">
    <source>
        <dbReference type="ARBA" id="ARBA00023136"/>
    </source>
</evidence>
<keyword evidence="6" id="KW-1003">Cell membrane</keyword>
<evidence type="ECO:0000256" key="7">
    <source>
        <dbReference type="SAM" id="MobiDB-lite"/>
    </source>
</evidence>
<gene>
    <name evidence="9" type="ORF">GCM10010307_12360</name>
</gene>
<comment type="subcellular location">
    <subcellularLocation>
        <location evidence="6">Cell membrane</location>
        <topology evidence="6">Multi-pass membrane protein</topology>
    </subcellularLocation>
    <subcellularLocation>
        <location evidence="1">Membrane</location>
        <topology evidence="1">Multi-pass membrane protein</topology>
    </subcellularLocation>
</comment>
<evidence type="ECO:0000256" key="5">
    <source>
        <dbReference type="ARBA" id="ARBA00023251"/>
    </source>
</evidence>
<comment type="caution">
    <text evidence="9">The sequence shown here is derived from an EMBL/GenBank/DDBJ whole genome shotgun (WGS) entry which is preliminary data.</text>
</comment>
<dbReference type="EMBL" id="BAAASJ010000016">
    <property type="protein sequence ID" value="GAA2625356.1"/>
    <property type="molecule type" value="Genomic_DNA"/>
</dbReference>
<evidence type="ECO:0000256" key="2">
    <source>
        <dbReference type="ARBA" id="ARBA00022692"/>
    </source>
</evidence>
<feature type="transmembrane region" description="Helical" evidence="6">
    <location>
        <begin position="163"/>
        <end position="188"/>
    </location>
</feature>
<evidence type="ECO:0000313" key="10">
    <source>
        <dbReference type="Proteomes" id="UP001500151"/>
    </source>
</evidence>